<dbReference type="InterPro" id="IPR036236">
    <property type="entry name" value="Znf_C2H2_sf"/>
</dbReference>
<evidence type="ECO:0000256" key="1">
    <source>
        <dbReference type="PROSITE-ProRule" id="PRU00042"/>
    </source>
</evidence>
<keyword evidence="1" id="KW-0862">Zinc</keyword>
<proteinExistence type="predicted"/>
<dbReference type="SUPFAM" id="SSF57667">
    <property type="entry name" value="beta-beta-alpha zinc fingers"/>
    <property type="match status" value="1"/>
</dbReference>
<dbReference type="EMBL" id="JAFEMO010000006">
    <property type="protein sequence ID" value="KAH7568567.1"/>
    <property type="molecule type" value="Genomic_DNA"/>
</dbReference>
<protein>
    <recommendedName>
        <fullName evidence="3">C2H2-type domain-containing protein</fullName>
    </recommendedName>
</protein>
<keyword evidence="1" id="KW-0479">Metal-binding</keyword>
<feature type="compositionally biased region" description="Polar residues" evidence="2">
    <location>
        <begin position="57"/>
        <end position="83"/>
    </location>
</feature>
<dbReference type="PROSITE" id="PS00028">
    <property type="entry name" value="ZINC_FINGER_C2H2_1"/>
    <property type="match status" value="1"/>
</dbReference>
<keyword evidence="5" id="KW-1185">Reference proteome</keyword>
<dbReference type="Pfam" id="PF13912">
    <property type="entry name" value="zf-C2H2_6"/>
    <property type="match status" value="1"/>
</dbReference>
<evidence type="ECO:0000313" key="5">
    <source>
        <dbReference type="Proteomes" id="UP000827721"/>
    </source>
</evidence>
<accession>A0ABQ8HW15</accession>
<name>A0ABQ8HW15_9ROSI</name>
<feature type="domain" description="C2H2-type" evidence="3">
    <location>
        <begin position="19"/>
        <end position="46"/>
    </location>
</feature>
<gene>
    <name evidence="4" type="ORF">JRO89_XS06G0016100</name>
</gene>
<evidence type="ECO:0000259" key="3">
    <source>
        <dbReference type="PROSITE" id="PS50157"/>
    </source>
</evidence>
<evidence type="ECO:0000313" key="4">
    <source>
        <dbReference type="EMBL" id="KAH7568567.1"/>
    </source>
</evidence>
<dbReference type="PROSITE" id="PS50157">
    <property type="entry name" value="ZINC_FINGER_C2H2_2"/>
    <property type="match status" value="1"/>
</dbReference>
<sequence length="280" mass="30462">MNSFLVADRENSVSQARTYPCVHCNKVFTNYQALGGHNKSHNAEIRSRTRRNHPSHSRISFCSTSTNLNQPENSSRGAGNNQTISKRCPSISIPVNATFAPSGSTAATCSPSDPELFLDSNGVCQFNTDEKRTCRDGRPLYCGDALTNSQLDFSIPVPGPSLGLDLNKSPGLEETNTVGFSPVDPCPFSGWGEGCQSKIRSSATCEEHKALYSVDALADTNIMRASKRSKTVSHLPVKIAKSQIKEPPLFKDVENPFSKLRISFDAEQEGPADIDLSLHL</sequence>
<dbReference type="Proteomes" id="UP000827721">
    <property type="component" value="Unassembled WGS sequence"/>
</dbReference>
<reference evidence="4 5" key="1">
    <citation type="submission" date="2021-02" db="EMBL/GenBank/DDBJ databases">
        <title>Plant Genome Project.</title>
        <authorList>
            <person name="Zhang R.-G."/>
        </authorList>
    </citation>
    <scope>NUCLEOTIDE SEQUENCE [LARGE SCALE GENOMIC DNA]</scope>
    <source>
        <tissue evidence="4">Leaves</tissue>
    </source>
</reference>
<keyword evidence="1" id="KW-0863">Zinc-finger</keyword>
<dbReference type="InterPro" id="IPR013087">
    <property type="entry name" value="Znf_C2H2_type"/>
</dbReference>
<evidence type="ECO:0000256" key="2">
    <source>
        <dbReference type="SAM" id="MobiDB-lite"/>
    </source>
</evidence>
<feature type="region of interest" description="Disordered" evidence="2">
    <location>
        <begin position="37"/>
        <end position="83"/>
    </location>
</feature>
<organism evidence="4 5">
    <name type="scientific">Xanthoceras sorbifolium</name>
    <dbReference type="NCBI Taxonomy" id="99658"/>
    <lineage>
        <taxon>Eukaryota</taxon>
        <taxon>Viridiplantae</taxon>
        <taxon>Streptophyta</taxon>
        <taxon>Embryophyta</taxon>
        <taxon>Tracheophyta</taxon>
        <taxon>Spermatophyta</taxon>
        <taxon>Magnoliopsida</taxon>
        <taxon>eudicotyledons</taxon>
        <taxon>Gunneridae</taxon>
        <taxon>Pentapetalae</taxon>
        <taxon>rosids</taxon>
        <taxon>malvids</taxon>
        <taxon>Sapindales</taxon>
        <taxon>Sapindaceae</taxon>
        <taxon>Xanthoceroideae</taxon>
        <taxon>Xanthoceras</taxon>
    </lineage>
</organism>
<dbReference type="Gene3D" id="3.30.160.60">
    <property type="entry name" value="Classic Zinc Finger"/>
    <property type="match status" value="1"/>
</dbReference>
<comment type="caution">
    <text evidence="4">The sequence shown here is derived from an EMBL/GenBank/DDBJ whole genome shotgun (WGS) entry which is preliminary data.</text>
</comment>